<dbReference type="InterPro" id="IPR000210">
    <property type="entry name" value="BTB/POZ_dom"/>
</dbReference>
<dbReference type="InterPro" id="IPR011333">
    <property type="entry name" value="SKP1/BTB/POZ_sf"/>
</dbReference>
<organism evidence="2 3">
    <name type="scientific">Coniochaeta ligniaria NRRL 30616</name>
    <dbReference type="NCBI Taxonomy" id="1408157"/>
    <lineage>
        <taxon>Eukaryota</taxon>
        <taxon>Fungi</taxon>
        <taxon>Dikarya</taxon>
        <taxon>Ascomycota</taxon>
        <taxon>Pezizomycotina</taxon>
        <taxon>Sordariomycetes</taxon>
        <taxon>Sordariomycetidae</taxon>
        <taxon>Coniochaetales</taxon>
        <taxon>Coniochaetaceae</taxon>
        <taxon>Coniochaeta</taxon>
    </lineage>
</organism>
<dbReference type="AlphaFoldDB" id="A0A1J7J9R6"/>
<dbReference type="PROSITE" id="PS50097">
    <property type="entry name" value="BTB"/>
    <property type="match status" value="1"/>
</dbReference>
<dbReference type="EMBL" id="KV875097">
    <property type="protein sequence ID" value="OIW30017.1"/>
    <property type="molecule type" value="Genomic_DNA"/>
</dbReference>
<sequence>MASRHMSAAISIAEPMLTSYDEFSDLRLEIGEPASSFMVCSRAMARSSPAFRGMLFGSFIEGKPTTGEWIVRLPEDEPRSFAILLDVIHGRSDRVPLDLHQALPPVDCTAALLYDVVRMADKYCLLPLLRPWMNPWLAPWRPGGARKDDGWMGEITSVAWIVGDETVLLDQLDRAAESMRFRGMAYKKRGWIRNNLGCEFRLGAMPDGPNKVIDLEEFSELISEARTRFIKLLTHPLEFLSSDPGRYMLGASHYMRGASKADMDKFAVSLTENAKHACWFNRIRPSMSSWDTSTLAAYKGTVSQLYDYIKTIESQFERDGSRNPDDNRIFRGIVMPTMAVIEYIWGNEPLVCITEEHRAHMERRRKVSGVELA</sequence>
<dbReference type="SUPFAM" id="SSF54695">
    <property type="entry name" value="POZ domain"/>
    <property type="match status" value="1"/>
</dbReference>
<reference evidence="2 3" key="1">
    <citation type="submission" date="2016-10" db="EMBL/GenBank/DDBJ databases">
        <title>Draft genome sequence of Coniochaeta ligniaria NRRL30616, a lignocellulolytic fungus for bioabatement of inhibitors in plant biomass hydrolysates.</title>
        <authorList>
            <consortium name="DOE Joint Genome Institute"/>
            <person name="Jimenez D.J."/>
            <person name="Hector R.E."/>
            <person name="Riley R."/>
            <person name="Sun H."/>
            <person name="Grigoriev I.V."/>
            <person name="Van Elsas J.D."/>
            <person name="Nichols N.N."/>
        </authorList>
    </citation>
    <scope>NUCLEOTIDE SEQUENCE [LARGE SCALE GENOMIC DNA]</scope>
    <source>
        <strain evidence="2 3">NRRL 30616</strain>
    </source>
</reference>
<gene>
    <name evidence="2" type="ORF">CONLIGDRAFT_632126</name>
</gene>
<accession>A0A1J7J9R6</accession>
<evidence type="ECO:0000313" key="2">
    <source>
        <dbReference type="EMBL" id="OIW30017.1"/>
    </source>
</evidence>
<proteinExistence type="predicted"/>
<dbReference type="OrthoDB" id="5275938at2759"/>
<dbReference type="STRING" id="1408157.A0A1J7J9R6"/>
<protein>
    <recommendedName>
        <fullName evidence="1">BTB domain-containing protein</fullName>
    </recommendedName>
</protein>
<keyword evidence="3" id="KW-1185">Reference proteome</keyword>
<dbReference type="Gene3D" id="3.30.710.10">
    <property type="entry name" value="Potassium Channel Kv1.1, Chain A"/>
    <property type="match status" value="1"/>
</dbReference>
<feature type="domain" description="BTB" evidence="1">
    <location>
        <begin position="24"/>
        <end position="97"/>
    </location>
</feature>
<dbReference type="InParanoid" id="A0A1J7J9R6"/>
<evidence type="ECO:0000259" key="1">
    <source>
        <dbReference type="PROSITE" id="PS50097"/>
    </source>
</evidence>
<evidence type="ECO:0000313" key="3">
    <source>
        <dbReference type="Proteomes" id="UP000182658"/>
    </source>
</evidence>
<name>A0A1J7J9R6_9PEZI</name>
<dbReference type="Proteomes" id="UP000182658">
    <property type="component" value="Unassembled WGS sequence"/>
</dbReference>